<dbReference type="EMBL" id="SJKD01000007">
    <property type="protein sequence ID" value="TCC45660.1"/>
    <property type="molecule type" value="Genomic_DNA"/>
</dbReference>
<proteinExistence type="predicted"/>
<dbReference type="Pfam" id="PF10647">
    <property type="entry name" value="Gmad1"/>
    <property type="match status" value="1"/>
</dbReference>
<dbReference type="AlphaFoldDB" id="A0A4R0JHM0"/>
<organism evidence="3 4">
    <name type="scientific">Kribbella capetownensis</name>
    <dbReference type="NCBI Taxonomy" id="1572659"/>
    <lineage>
        <taxon>Bacteria</taxon>
        <taxon>Bacillati</taxon>
        <taxon>Actinomycetota</taxon>
        <taxon>Actinomycetes</taxon>
        <taxon>Propionibacteriales</taxon>
        <taxon>Kribbellaceae</taxon>
        <taxon>Kribbella</taxon>
    </lineage>
</organism>
<dbReference type="RefSeq" id="WP_131516746.1">
    <property type="nucleotide sequence ID" value="NZ_SJKD01000007.1"/>
</dbReference>
<dbReference type="InterPro" id="IPR019606">
    <property type="entry name" value="GerMN"/>
</dbReference>
<dbReference type="Proteomes" id="UP000293342">
    <property type="component" value="Unassembled WGS sequence"/>
</dbReference>
<dbReference type="SUPFAM" id="SSF101898">
    <property type="entry name" value="NHL repeat"/>
    <property type="match status" value="1"/>
</dbReference>
<dbReference type="SMART" id="SM00909">
    <property type="entry name" value="Germane"/>
    <property type="match status" value="1"/>
</dbReference>
<dbReference type="InterPro" id="IPR018910">
    <property type="entry name" value="LpqB_C"/>
</dbReference>
<keyword evidence="4" id="KW-1185">Reference proteome</keyword>
<evidence type="ECO:0000256" key="1">
    <source>
        <dbReference type="SAM" id="SignalP"/>
    </source>
</evidence>
<sequence>MRRRLLVVVLALTLLVTGCATVPTQGNIRQGSREGLAQGGLGVGVEAKPPRDNLTELELVNGFLEAMSDTRAFDVARQYMTADAAAAWKPETQTIVYDQRPGSLSPQPGGGVKLTARKIATVDERGEWIPAAPGADRADFLFKVAKVDGQLRVASVPPGVYLGSNQVDLKLAPRDLYFFNPGRELLVPDPVYLPVNQSQGQAATQLVQELLKGPTKSLGNGVVSLAPPGTEVQVSVPVEFGVATVALNDTAAALREPDRRLLAAQIVWTLNQINLRARITVGGAPLLPDDPDELPFANFSQFDPSVPGGAMTTLYGLRQGRVQRVEGLDGASDIAARPLDSSLLHGQIAESFAVNLSGDSGAIVTTIDGDKVVAYGPLDNTDNSDKTDDLRKIKTLGTVLRPSYDHDDNLWILDRADKATPRLRVRNRDGKVTAVTVSFRGDTPLVLRMAPDGVRALLVMRSKATGKTYVETGAIQTGPDGKQLLLGSLRKLELALTDMTDAAWNKQGVLVAGASGSASNADRAPWLVNPDGSKLQLLPGASTDFITQRLASNPNKDTLPAVEDVDGHVHWQTRDLTWTAMEDDANAMPFIPVYPG</sequence>
<evidence type="ECO:0000259" key="2">
    <source>
        <dbReference type="SMART" id="SM00909"/>
    </source>
</evidence>
<evidence type="ECO:0000313" key="4">
    <source>
        <dbReference type="Proteomes" id="UP000293342"/>
    </source>
</evidence>
<feature type="chain" id="PRO_5020567699" description="GerMN domain-containing protein" evidence="1">
    <location>
        <begin position="21"/>
        <end position="596"/>
    </location>
</feature>
<name>A0A4R0JHM0_9ACTN</name>
<feature type="signal peptide" evidence="1">
    <location>
        <begin position="1"/>
        <end position="20"/>
    </location>
</feature>
<dbReference type="PROSITE" id="PS51257">
    <property type="entry name" value="PROKAR_LIPOPROTEIN"/>
    <property type="match status" value="1"/>
</dbReference>
<dbReference type="Pfam" id="PF25976">
    <property type="entry name" value="LpqB_N"/>
    <property type="match status" value="1"/>
</dbReference>
<accession>A0A4R0JHM0</accession>
<dbReference type="Pfam" id="PF10646">
    <property type="entry name" value="Germane"/>
    <property type="match status" value="1"/>
</dbReference>
<gene>
    <name evidence="3" type="ORF">E0H75_28435</name>
</gene>
<evidence type="ECO:0000313" key="3">
    <source>
        <dbReference type="EMBL" id="TCC45660.1"/>
    </source>
</evidence>
<feature type="domain" description="GerMN" evidence="2">
    <location>
        <begin position="203"/>
        <end position="290"/>
    </location>
</feature>
<dbReference type="InterPro" id="IPR059026">
    <property type="entry name" value="LpqB_N"/>
</dbReference>
<dbReference type="OrthoDB" id="3226781at2"/>
<comment type="caution">
    <text evidence="3">The sequence shown here is derived from an EMBL/GenBank/DDBJ whole genome shotgun (WGS) entry which is preliminary data.</text>
</comment>
<protein>
    <recommendedName>
        <fullName evidence="2">GerMN domain-containing protein</fullName>
    </recommendedName>
</protein>
<keyword evidence="1" id="KW-0732">Signal</keyword>
<reference evidence="3 4" key="1">
    <citation type="submission" date="2019-02" db="EMBL/GenBank/DDBJ databases">
        <title>Kribbella capetownensis sp. nov. and Kribbella speibonae sp. nov., isolated from soil.</title>
        <authorList>
            <person name="Curtis S.M."/>
            <person name="Norton I."/>
            <person name="Everest G.J."/>
            <person name="Meyers P.R."/>
        </authorList>
    </citation>
    <scope>NUCLEOTIDE SEQUENCE [LARGE SCALE GENOMIC DNA]</scope>
    <source>
        <strain evidence="3 4">YM53</strain>
    </source>
</reference>